<name>A0A7S3Q8R9_9STRA</name>
<evidence type="ECO:0000256" key="1">
    <source>
        <dbReference type="SAM" id="SignalP"/>
    </source>
</evidence>
<organism evidence="2">
    <name type="scientific">Chaetoceros debilis</name>
    <dbReference type="NCBI Taxonomy" id="122233"/>
    <lineage>
        <taxon>Eukaryota</taxon>
        <taxon>Sar</taxon>
        <taxon>Stramenopiles</taxon>
        <taxon>Ochrophyta</taxon>
        <taxon>Bacillariophyta</taxon>
        <taxon>Coscinodiscophyceae</taxon>
        <taxon>Chaetocerotophycidae</taxon>
        <taxon>Chaetocerotales</taxon>
        <taxon>Chaetocerotaceae</taxon>
        <taxon>Chaetoceros</taxon>
    </lineage>
</organism>
<evidence type="ECO:0000313" key="2">
    <source>
        <dbReference type="EMBL" id="CAE0469364.1"/>
    </source>
</evidence>
<dbReference type="AlphaFoldDB" id="A0A7S3Q8R9"/>
<proteinExistence type="predicted"/>
<sequence>MLKSFTAICVCSLLPTVRCFQINSNGIQGTLPNPVAASRAFRLFRSNSRISSAAFSSHLRLSKDDSEMFENIGKGNEGQGKMMDELALRSKKVQLEEAEAIRFQKRLKSKPWKIPYEDARKWVQANLGPATKEEFFDLVENGNLRTPYIPKEPEKYYSEKGTWISWEHFLVRTPPKSKN</sequence>
<dbReference type="EMBL" id="HBIO01018517">
    <property type="protein sequence ID" value="CAE0469364.1"/>
    <property type="molecule type" value="Transcribed_RNA"/>
</dbReference>
<feature type="signal peptide" evidence="1">
    <location>
        <begin position="1"/>
        <end position="19"/>
    </location>
</feature>
<reference evidence="2" key="1">
    <citation type="submission" date="2021-01" db="EMBL/GenBank/DDBJ databases">
        <authorList>
            <person name="Corre E."/>
            <person name="Pelletier E."/>
            <person name="Niang G."/>
            <person name="Scheremetjew M."/>
            <person name="Finn R."/>
            <person name="Kale V."/>
            <person name="Holt S."/>
            <person name="Cochrane G."/>
            <person name="Meng A."/>
            <person name="Brown T."/>
            <person name="Cohen L."/>
        </authorList>
    </citation>
    <scope>NUCLEOTIDE SEQUENCE</scope>
    <source>
        <strain evidence="2">MM31A-1</strain>
    </source>
</reference>
<gene>
    <name evidence="2" type="ORF">CDEB00056_LOCUS14217</name>
</gene>
<keyword evidence="1" id="KW-0732">Signal</keyword>
<protein>
    <submittedName>
        <fullName evidence="2">Uncharacterized protein</fullName>
    </submittedName>
</protein>
<accession>A0A7S3Q8R9</accession>
<feature type="chain" id="PRO_5031460817" evidence="1">
    <location>
        <begin position="20"/>
        <end position="179"/>
    </location>
</feature>